<protein>
    <submittedName>
        <fullName evidence="1">Uncharacterized protein</fullName>
    </submittedName>
</protein>
<proteinExistence type="predicted"/>
<reference evidence="1 2" key="1">
    <citation type="submission" date="2014-09" db="EMBL/GenBank/DDBJ databases">
        <title>Genome sequencing of Methyloceanibacter caenitepidi Gela4.</title>
        <authorList>
            <person name="Takeuchi M."/>
            <person name="Susumu S."/>
            <person name="Kamagata Y."/>
            <person name="Oshima K."/>
            <person name="Hattori M."/>
            <person name="Iwasaki W."/>
        </authorList>
    </citation>
    <scope>NUCLEOTIDE SEQUENCE [LARGE SCALE GENOMIC DNA]</scope>
    <source>
        <strain evidence="1 2">Gela4</strain>
    </source>
</reference>
<evidence type="ECO:0000313" key="1">
    <source>
        <dbReference type="EMBL" id="BAQ16059.1"/>
    </source>
</evidence>
<name>A0A0A8K234_9HYPH</name>
<accession>A0A0A8K234</accession>
<dbReference type="KEGG" id="mcg:GL4_0596"/>
<keyword evidence="2" id="KW-1185">Reference proteome</keyword>
<dbReference type="EMBL" id="AP014648">
    <property type="protein sequence ID" value="BAQ16059.1"/>
    <property type="molecule type" value="Genomic_DNA"/>
</dbReference>
<dbReference type="RefSeq" id="WP_156137360.1">
    <property type="nucleotide sequence ID" value="NZ_AP014648.1"/>
</dbReference>
<dbReference type="STRING" id="1384459.GL4_0596"/>
<evidence type="ECO:0000313" key="2">
    <source>
        <dbReference type="Proteomes" id="UP000031643"/>
    </source>
</evidence>
<gene>
    <name evidence="1" type="ORF">GL4_0596</name>
</gene>
<dbReference type="Proteomes" id="UP000031643">
    <property type="component" value="Chromosome"/>
</dbReference>
<sequence length="57" mass="6241">MSEVSKHIEKAVKAAQEAAGIPRGHAAKAIEAALPHLDNARMAARRQVGREQQRTRK</sequence>
<dbReference type="AlphaFoldDB" id="A0A0A8K234"/>
<organism evidence="1 2">
    <name type="scientific">Methyloceanibacter caenitepidi</name>
    <dbReference type="NCBI Taxonomy" id="1384459"/>
    <lineage>
        <taxon>Bacteria</taxon>
        <taxon>Pseudomonadati</taxon>
        <taxon>Pseudomonadota</taxon>
        <taxon>Alphaproteobacteria</taxon>
        <taxon>Hyphomicrobiales</taxon>
        <taxon>Hyphomicrobiaceae</taxon>
        <taxon>Methyloceanibacter</taxon>
    </lineage>
</organism>
<dbReference type="HOGENOM" id="CLU_2991499_0_0_5"/>